<protein>
    <submittedName>
        <fullName evidence="2">Uncharacterized protein</fullName>
    </submittedName>
</protein>
<feature type="region of interest" description="Disordered" evidence="1">
    <location>
        <begin position="12"/>
        <end position="36"/>
    </location>
</feature>
<organism evidence="2 3">
    <name type="scientific">Dreissena polymorpha</name>
    <name type="common">Zebra mussel</name>
    <name type="synonym">Mytilus polymorpha</name>
    <dbReference type="NCBI Taxonomy" id="45954"/>
    <lineage>
        <taxon>Eukaryota</taxon>
        <taxon>Metazoa</taxon>
        <taxon>Spiralia</taxon>
        <taxon>Lophotrochozoa</taxon>
        <taxon>Mollusca</taxon>
        <taxon>Bivalvia</taxon>
        <taxon>Autobranchia</taxon>
        <taxon>Heteroconchia</taxon>
        <taxon>Euheterodonta</taxon>
        <taxon>Imparidentia</taxon>
        <taxon>Neoheterodontei</taxon>
        <taxon>Myida</taxon>
        <taxon>Dreissenoidea</taxon>
        <taxon>Dreissenidae</taxon>
        <taxon>Dreissena</taxon>
    </lineage>
</organism>
<gene>
    <name evidence="2" type="ORF">DPMN_034324</name>
</gene>
<feature type="compositionally biased region" description="Basic and acidic residues" evidence="1">
    <location>
        <begin position="27"/>
        <end position="36"/>
    </location>
</feature>
<sequence>MPPKMKRIVQFPKDRHKRHPLPMKNSSHKEKQARVQDQDYIHQHHPQELIKKNNTYLVLSEKEGVIMTAWLNTNHRLNTKIIAS</sequence>
<dbReference type="Proteomes" id="UP000828390">
    <property type="component" value="Unassembled WGS sequence"/>
</dbReference>
<dbReference type="AlphaFoldDB" id="A0A9D4M5G6"/>
<name>A0A9D4M5G6_DREPO</name>
<reference evidence="2" key="2">
    <citation type="submission" date="2020-11" db="EMBL/GenBank/DDBJ databases">
        <authorList>
            <person name="McCartney M.A."/>
            <person name="Auch B."/>
            <person name="Kono T."/>
            <person name="Mallez S."/>
            <person name="Becker A."/>
            <person name="Gohl D.M."/>
            <person name="Silverstein K.A.T."/>
            <person name="Koren S."/>
            <person name="Bechman K.B."/>
            <person name="Herman A."/>
            <person name="Abrahante J.E."/>
            <person name="Garbe J."/>
        </authorList>
    </citation>
    <scope>NUCLEOTIDE SEQUENCE</scope>
    <source>
        <strain evidence="2">Duluth1</strain>
        <tissue evidence="2">Whole animal</tissue>
    </source>
</reference>
<keyword evidence="3" id="KW-1185">Reference proteome</keyword>
<evidence type="ECO:0000256" key="1">
    <source>
        <dbReference type="SAM" id="MobiDB-lite"/>
    </source>
</evidence>
<comment type="caution">
    <text evidence="2">The sequence shown here is derived from an EMBL/GenBank/DDBJ whole genome shotgun (WGS) entry which is preliminary data.</text>
</comment>
<reference evidence="2" key="1">
    <citation type="journal article" date="2019" name="bioRxiv">
        <title>The Genome of the Zebra Mussel, Dreissena polymorpha: A Resource for Invasive Species Research.</title>
        <authorList>
            <person name="McCartney M.A."/>
            <person name="Auch B."/>
            <person name="Kono T."/>
            <person name="Mallez S."/>
            <person name="Zhang Y."/>
            <person name="Obille A."/>
            <person name="Becker A."/>
            <person name="Abrahante J.E."/>
            <person name="Garbe J."/>
            <person name="Badalamenti J.P."/>
            <person name="Herman A."/>
            <person name="Mangelson H."/>
            <person name="Liachko I."/>
            <person name="Sullivan S."/>
            <person name="Sone E.D."/>
            <person name="Koren S."/>
            <person name="Silverstein K.A.T."/>
            <person name="Beckman K.B."/>
            <person name="Gohl D.M."/>
        </authorList>
    </citation>
    <scope>NUCLEOTIDE SEQUENCE</scope>
    <source>
        <strain evidence="2">Duluth1</strain>
        <tissue evidence="2">Whole animal</tissue>
    </source>
</reference>
<dbReference type="EMBL" id="JAIWYP010000002">
    <property type="protein sequence ID" value="KAH3871130.1"/>
    <property type="molecule type" value="Genomic_DNA"/>
</dbReference>
<evidence type="ECO:0000313" key="2">
    <source>
        <dbReference type="EMBL" id="KAH3871130.1"/>
    </source>
</evidence>
<accession>A0A9D4M5G6</accession>
<evidence type="ECO:0000313" key="3">
    <source>
        <dbReference type="Proteomes" id="UP000828390"/>
    </source>
</evidence>
<proteinExistence type="predicted"/>